<dbReference type="Proteomes" id="UP000219482">
    <property type="component" value="Unassembled WGS sequence"/>
</dbReference>
<gene>
    <name evidence="2" type="ORF">SAMN06272739_2543</name>
</gene>
<dbReference type="OrthoDB" id="3871583at2"/>
<name>A0A286GXY1_9ACTN</name>
<dbReference type="RefSeq" id="WP_097184295.1">
    <property type="nucleotide sequence ID" value="NZ_OCNK01000003.1"/>
</dbReference>
<organism evidence="2 3">
    <name type="scientific">Blastococcus haudaquaticus</name>
    <dbReference type="NCBI Taxonomy" id="1938745"/>
    <lineage>
        <taxon>Bacteria</taxon>
        <taxon>Bacillati</taxon>
        <taxon>Actinomycetota</taxon>
        <taxon>Actinomycetes</taxon>
        <taxon>Geodermatophilales</taxon>
        <taxon>Geodermatophilaceae</taxon>
        <taxon>Blastococcus</taxon>
    </lineage>
</organism>
<protein>
    <submittedName>
        <fullName evidence="2">Uncharacterized protein</fullName>
    </submittedName>
</protein>
<feature type="region of interest" description="Disordered" evidence="1">
    <location>
        <begin position="120"/>
        <end position="153"/>
    </location>
</feature>
<proteinExistence type="predicted"/>
<evidence type="ECO:0000313" key="3">
    <source>
        <dbReference type="Proteomes" id="UP000219482"/>
    </source>
</evidence>
<accession>A0A286GXY1</accession>
<dbReference type="AlphaFoldDB" id="A0A286GXY1"/>
<dbReference type="EMBL" id="OCNK01000003">
    <property type="protein sequence ID" value="SOE00341.1"/>
    <property type="molecule type" value="Genomic_DNA"/>
</dbReference>
<evidence type="ECO:0000313" key="2">
    <source>
        <dbReference type="EMBL" id="SOE00341.1"/>
    </source>
</evidence>
<reference evidence="3" key="1">
    <citation type="submission" date="2017-09" db="EMBL/GenBank/DDBJ databases">
        <authorList>
            <person name="Varghese N."/>
            <person name="Submissions S."/>
        </authorList>
    </citation>
    <scope>NUCLEOTIDE SEQUENCE [LARGE SCALE GENOMIC DNA]</scope>
    <source>
        <strain evidence="3">DSM 44270</strain>
    </source>
</reference>
<evidence type="ECO:0000256" key="1">
    <source>
        <dbReference type="SAM" id="MobiDB-lite"/>
    </source>
</evidence>
<sequence length="153" mass="16547">MRFAAIVERHLLNWSVYLPALAVGGPVPEPNDVHATAVALAAAATQLPREDVRIAVHLAVAADTFLHAPPADVEVRHTDGAWHRGRHIAWVRRRDGSWTSLIRYGADGVVWERAVHASGCRGRGRDAPALPSARVSVESADADHPLREATPIT</sequence>
<keyword evidence="3" id="KW-1185">Reference proteome</keyword>